<feature type="domain" description="Calcineurin-like phosphoesterase" evidence="1">
    <location>
        <begin position="29"/>
        <end position="216"/>
    </location>
</feature>
<protein>
    <submittedName>
        <fullName evidence="2">Serine/threonine protein phosphatase 1</fullName>
        <ecNumber evidence="2">3.1.3.16</ecNumber>
    </submittedName>
</protein>
<dbReference type="PANTHER" id="PTHR42850">
    <property type="entry name" value="METALLOPHOSPHOESTERASE"/>
    <property type="match status" value="1"/>
</dbReference>
<sequence length="255" mass="28028">MGILDWLKKGARSQPAAAPFDAPMRPEAPFYAIGDVHGCNALLTRLMEKISAEDPAAHVVLVGDYIDRGEDSAAVLRRIRDWDRAPDRPLTFLTGNHEDMLLKFLDAPEDRAARWLRYGGLQTMASFGVGGVSDTSRGAELRAARDALARAMGDDLIEWLRALPTHWQSGNVAVVHAGADPDRPITEQDPRVLKWGHRDFRHLTRKDGIWVVHGHTIVEHARAEQGRIAVDTGAYATGHLTAVHVSAAGARFLQT</sequence>
<evidence type="ECO:0000259" key="1">
    <source>
        <dbReference type="Pfam" id="PF00149"/>
    </source>
</evidence>
<dbReference type="Gene3D" id="3.60.21.10">
    <property type="match status" value="1"/>
</dbReference>
<dbReference type="PANTHER" id="PTHR42850:SF4">
    <property type="entry name" value="ZINC-DEPENDENT ENDOPOLYPHOSPHATASE"/>
    <property type="match status" value="1"/>
</dbReference>
<dbReference type="InterPro" id="IPR029052">
    <property type="entry name" value="Metallo-depent_PP-like"/>
</dbReference>
<dbReference type="EMBL" id="JACIJS010000001">
    <property type="protein sequence ID" value="MBB5514565.1"/>
    <property type="molecule type" value="Genomic_DNA"/>
</dbReference>
<dbReference type="GO" id="GO:0004722">
    <property type="term" value="F:protein serine/threonine phosphatase activity"/>
    <property type="evidence" value="ECO:0007669"/>
    <property type="project" value="UniProtKB-EC"/>
</dbReference>
<dbReference type="AlphaFoldDB" id="A0A840WY22"/>
<dbReference type="InterPro" id="IPR050126">
    <property type="entry name" value="Ap4A_hydrolase"/>
</dbReference>
<name>A0A840WY22_9RHOB</name>
<proteinExistence type="predicted"/>
<comment type="caution">
    <text evidence="2">The sequence shown here is derived from an EMBL/GenBank/DDBJ whole genome shotgun (WGS) entry which is preliminary data.</text>
</comment>
<evidence type="ECO:0000313" key="2">
    <source>
        <dbReference type="EMBL" id="MBB5514565.1"/>
    </source>
</evidence>
<dbReference type="Proteomes" id="UP000553766">
    <property type="component" value="Unassembled WGS sequence"/>
</dbReference>
<dbReference type="GO" id="GO:0005737">
    <property type="term" value="C:cytoplasm"/>
    <property type="evidence" value="ECO:0007669"/>
    <property type="project" value="TreeGrafter"/>
</dbReference>
<dbReference type="SUPFAM" id="SSF56300">
    <property type="entry name" value="Metallo-dependent phosphatases"/>
    <property type="match status" value="1"/>
</dbReference>
<dbReference type="InterPro" id="IPR004843">
    <property type="entry name" value="Calcineurin-like_PHP"/>
</dbReference>
<evidence type="ECO:0000313" key="3">
    <source>
        <dbReference type="Proteomes" id="UP000553766"/>
    </source>
</evidence>
<reference evidence="2 3" key="1">
    <citation type="submission" date="2020-08" db="EMBL/GenBank/DDBJ databases">
        <title>Genomic Encyclopedia of Type Strains, Phase IV (KMG-IV): sequencing the most valuable type-strain genomes for metagenomic binning, comparative biology and taxonomic classification.</title>
        <authorList>
            <person name="Goeker M."/>
        </authorList>
    </citation>
    <scope>NUCLEOTIDE SEQUENCE [LARGE SCALE GENOMIC DNA]</scope>
    <source>
        <strain evidence="2 3">DSM 103377</strain>
    </source>
</reference>
<organism evidence="2 3">
    <name type="scientific">Rubricella aquisinus</name>
    <dbReference type="NCBI Taxonomy" id="2028108"/>
    <lineage>
        <taxon>Bacteria</taxon>
        <taxon>Pseudomonadati</taxon>
        <taxon>Pseudomonadota</taxon>
        <taxon>Alphaproteobacteria</taxon>
        <taxon>Rhodobacterales</taxon>
        <taxon>Paracoccaceae</taxon>
        <taxon>Rubricella</taxon>
    </lineage>
</organism>
<dbReference type="RefSeq" id="WP_246413523.1">
    <property type="nucleotide sequence ID" value="NZ_JACIJS010000001.1"/>
</dbReference>
<dbReference type="EC" id="3.1.3.16" evidence="2"/>
<dbReference type="GO" id="GO:0110154">
    <property type="term" value="P:RNA decapping"/>
    <property type="evidence" value="ECO:0007669"/>
    <property type="project" value="TreeGrafter"/>
</dbReference>
<keyword evidence="3" id="KW-1185">Reference proteome</keyword>
<gene>
    <name evidence="2" type="ORF">FHS89_000563</name>
</gene>
<keyword evidence="2" id="KW-0378">Hydrolase</keyword>
<dbReference type="GO" id="GO:0008803">
    <property type="term" value="F:bis(5'-nucleosyl)-tetraphosphatase (symmetrical) activity"/>
    <property type="evidence" value="ECO:0007669"/>
    <property type="project" value="TreeGrafter"/>
</dbReference>
<dbReference type="Pfam" id="PF00149">
    <property type="entry name" value="Metallophos"/>
    <property type="match status" value="1"/>
</dbReference>
<accession>A0A840WY22</accession>